<sequence length="243" mass="26485">MTESSPIVLILGAGPNIGKHVAQSFAEKGYKVALASRTDHRDSISDNTIHIPTDLSEPNLIIDVFAQVEQQLGAAPSVVVYNGALRIPNDTSDPIGEFSFTDYHSALAVNHLSVLQALHQAVLGFRTLPTSASKTFIFTGNILNMTTRPGVMSFGITKTATAYAFRYLGEQKTYEKEGITFYYADERSPTGDAVYLDIDGAAAAEEYVKLSERKDQGPWLHTFVKGQGYKDFGSDIKASPRNT</sequence>
<dbReference type="PANTHER" id="PTHR43669:SF4">
    <property type="entry name" value="SHORT-CHAIN DEHYDROGENASE"/>
    <property type="match status" value="1"/>
</dbReference>
<proteinExistence type="inferred from homology"/>
<dbReference type="SUPFAM" id="SSF51735">
    <property type="entry name" value="NAD(P)-binding Rossmann-fold domains"/>
    <property type="match status" value="1"/>
</dbReference>
<evidence type="ECO:0000313" key="4">
    <source>
        <dbReference type="Proteomes" id="UP001345691"/>
    </source>
</evidence>
<dbReference type="Proteomes" id="UP001345691">
    <property type="component" value="Unassembled WGS sequence"/>
</dbReference>
<gene>
    <name evidence="3" type="ORF">LTR69_004354</name>
</gene>
<evidence type="ECO:0000256" key="1">
    <source>
        <dbReference type="ARBA" id="ARBA00006484"/>
    </source>
</evidence>
<comment type="caution">
    <text evidence="3">The sequence shown here is derived from an EMBL/GenBank/DDBJ whole genome shotgun (WGS) entry which is preliminary data.</text>
</comment>
<comment type="similarity">
    <text evidence="1">Belongs to the short-chain dehydrogenases/reductases (SDR) family.</text>
</comment>
<dbReference type="InterPro" id="IPR036291">
    <property type="entry name" value="NAD(P)-bd_dom_sf"/>
</dbReference>
<reference evidence="3 4" key="1">
    <citation type="submission" date="2023-08" db="EMBL/GenBank/DDBJ databases">
        <title>Black Yeasts Isolated from many extreme environments.</title>
        <authorList>
            <person name="Coleine C."/>
            <person name="Stajich J.E."/>
            <person name="Selbmann L."/>
        </authorList>
    </citation>
    <scope>NUCLEOTIDE SEQUENCE [LARGE SCALE GENOMIC DNA]</scope>
    <source>
        <strain evidence="3 4">CCFEE 6328</strain>
    </source>
</reference>
<evidence type="ECO:0000256" key="2">
    <source>
        <dbReference type="ARBA" id="ARBA00023002"/>
    </source>
</evidence>
<dbReference type="Gene3D" id="3.40.50.720">
    <property type="entry name" value="NAD(P)-binding Rossmann-like Domain"/>
    <property type="match status" value="1"/>
</dbReference>
<evidence type="ECO:0000313" key="3">
    <source>
        <dbReference type="EMBL" id="KAK5063648.1"/>
    </source>
</evidence>
<keyword evidence="4" id="KW-1185">Reference proteome</keyword>
<keyword evidence="2" id="KW-0560">Oxidoreductase</keyword>
<evidence type="ECO:0008006" key="5">
    <source>
        <dbReference type="Google" id="ProtNLM"/>
    </source>
</evidence>
<accession>A0ABR0JI04</accession>
<dbReference type="PANTHER" id="PTHR43669">
    <property type="entry name" value="5-KETO-D-GLUCONATE 5-REDUCTASE"/>
    <property type="match status" value="1"/>
</dbReference>
<name>A0ABR0JI04_9EURO</name>
<dbReference type="InterPro" id="IPR002347">
    <property type="entry name" value="SDR_fam"/>
</dbReference>
<dbReference type="EMBL" id="JAVRRF010000007">
    <property type="protein sequence ID" value="KAK5063648.1"/>
    <property type="molecule type" value="Genomic_DNA"/>
</dbReference>
<protein>
    <recommendedName>
        <fullName evidence="5">Short-chain dehydrogenase</fullName>
    </recommendedName>
</protein>
<dbReference type="Pfam" id="PF00106">
    <property type="entry name" value="adh_short"/>
    <property type="match status" value="1"/>
</dbReference>
<organism evidence="3 4">
    <name type="scientific">Exophiala sideris</name>
    <dbReference type="NCBI Taxonomy" id="1016849"/>
    <lineage>
        <taxon>Eukaryota</taxon>
        <taxon>Fungi</taxon>
        <taxon>Dikarya</taxon>
        <taxon>Ascomycota</taxon>
        <taxon>Pezizomycotina</taxon>
        <taxon>Eurotiomycetes</taxon>
        <taxon>Chaetothyriomycetidae</taxon>
        <taxon>Chaetothyriales</taxon>
        <taxon>Herpotrichiellaceae</taxon>
        <taxon>Exophiala</taxon>
    </lineage>
</organism>